<keyword evidence="3" id="KW-1185">Reference proteome</keyword>
<feature type="non-terminal residue" evidence="2">
    <location>
        <position position="127"/>
    </location>
</feature>
<evidence type="ECO:0000256" key="1">
    <source>
        <dbReference type="SAM" id="MobiDB-lite"/>
    </source>
</evidence>
<accession>A0A9P9H0M5</accession>
<dbReference type="AlphaFoldDB" id="A0A9P9H0M5"/>
<protein>
    <submittedName>
        <fullName evidence="2">Uncharacterized protein</fullName>
    </submittedName>
</protein>
<feature type="region of interest" description="Disordered" evidence="1">
    <location>
        <begin position="1"/>
        <end position="38"/>
    </location>
</feature>
<evidence type="ECO:0000313" key="2">
    <source>
        <dbReference type="EMBL" id="KAH7248198.1"/>
    </source>
</evidence>
<dbReference type="OrthoDB" id="5099909at2759"/>
<evidence type="ECO:0000313" key="3">
    <source>
        <dbReference type="Proteomes" id="UP000736672"/>
    </source>
</evidence>
<comment type="caution">
    <text evidence="2">The sequence shown here is derived from an EMBL/GenBank/DDBJ whole genome shotgun (WGS) entry which is preliminary data.</text>
</comment>
<sequence length="127" mass="14685">MQSEQQEHDMEWQEEESSEGVPSNIRPRKRTTPKAADSMTDAIQGLKQLLEQDFNKKIEIMKTEFQLEFTKLSDRMTEEVARTTARMAQELSQVREQLTQVCSELERTRLQLDTVSEAHAARSPSQS</sequence>
<proteinExistence type="predicted"/>
<feature type="compositionally biased region" description="Basic and acidic residues" evidence="1">
    <location>
        <begin position="1"/>
        <end position="11"/>
    </location>
</feature>
<organism evidence="2 3">
    <name type="scientific">Fusarium solani</name>
    <name type="common">Filamentous fungus</name>
    <dbReference type="NCBI Taxonomy" id="169388"/>
    <lineage>
        <taxon>Eukaryota</taxon>
        <taxon>Fungi</taxon>
        <taxon>Dikarya</taxon>
        <taxon>Ascomycota</taxon>
        <taxon>Pezizomycotina</taxon>
        <taxon>Sordariomycetes</taxon>
        <taxon>Hypocreomycetidae</taxon>
        <taxon>Hypocreales</taxon>
        <taxon>Nectriaceae</taxon>
        <taxon>Fusarium</taxon>
        <taxon>Fusarium solani species complex</taxon>
    </lineage>
</organism>
<name>A0A9P9H0M5_FUSSL</name>
<reference evidence="2" key="1">
    <citation type="journal article" date="2021" name="Nat. Commun.">
        <title>Genetic determinants of endophytism in the Arabidopsis root mycobiome.</title>
        <authorList>
            <person name="Mesny F."/>
            <person name="Miyauchi S."/>
            <person name="Thiergart T."/>
            <person name="Pickel B."/>
            <person name="Atanasova L."/>
            <person name="Karlsson M."/>
            <person name="Huettel B."/>
            <person name="Barry K.W."/>
            <person name="Haridas S."/>
            <person name="Chen C."/>
            <person name="Bauer D."/>
            <person name="Andreopoulos W."/>
            <person name="Pangilinan J."/>
            <person name="LaButti K."/>
            <person name="Riley R."/>
            <person name="Lipzen A."/>
            <person name="Clum A."/>
            <person name="Drula E."/>
            <person name="Henrissat B."/>
            <person name="Kohler A."/>
            <person name="Grigoriev I.V."/>
            <person name="Martin F.M."/>
            <person name="Hacquard S."/>
        </authorList>
    </citation>
    <scope>NUCLEOTIDE SEQUENCE</scope>
    <source>
        <strain evidence="2">FSSC 5 MPI-SDFR-AT-0091</strain>
    </source>
</reference>
<gene>
    <name evidence="2" type="ORF">B0J15DRAFT_400946</name>
</gene>
<dbReference type="EMBL" id="JAGTJS010000014">
    <property type="protein sequence ID" value="KAH7248198.1"/>
    <property type="molecule type" value="Genomic_DNA"/>
</dbReference>
<dbReference type="Proteomes" id="UP000736672">
    <property type="component" value="Unassembled WGS sequence"/>
</dbReference>